<comment type="caution">
    <text evidence="1">The sequence shown here is derived from an EMBL/GenBank/DDBJ whole genome shotgun (WGS) entry which is preliminary data.</text>
</comment>
<dbReference type="EMBL" id="QURH01000099">
    <property type="protein sequence ID" value="RFU42776.1"/>
    <property type="molecule type" value="Genomic_DNA"/>
</dbReference>
<dbReference type="Proteomes" id="UP000261811">
    <property type="component" value="Unassembled WGS sequence"/>
</dbReference>
<name>A0A372JSJ7_9ACTN</name>
<sequence length="114" mass="12488">MPIDYDGRVFRSSAAETASAGEVPVGRYHQAGDTVWADFDGGRVVRGYLVGRRAPDDSLELAYCQVLADATVVSGRVRSTPELLPDGRVRLREEWERYGPHASRGVSVIEEIPA</sequence>
<dbReference type="RefSeq" id="WP_117356320.1">
    <property type="nucleotide sequence ID" value="NZ_QURH01000099.1"/>
</dbReference>
<proteinExistence type="predicted"/>
<dbReference type="Pfam" id="PF26421">
    <property type="entry name" value="Avidin_like"/>
    <property type="match status" value="1"/>
</dbReference>
<reference evidence="1 2" key="1">
    <citation type="submission" date="2018-08" db="EMBL/GenBank/DDBJ databases">
        <title>Actinomadura jelena sp. nov., a novel Actinomycete isolated from soil in Chad.</title>
        <authorList>
            <person name="Shi L."/>
        </authorList>
    </citation>
    <scope>NUCLEOTIDE SEQUENCE [LARGE SCALE GENOMIC DNA]</scope>
    <source>
        <strain evidence="1 2">NEAU-G17</strain>
    </source>
</reference>
<evidence type="ECO:0000313" key="2">
    <source>
        <dbReference type="Proteomes" id="UP000261811"/>
    </source>
</evidence>
<keyword evidence="2" id="KW-1185">Reference proteome</keyword>
<evidence type="ECO:0000313" key="1">
    <source>
        <dbReference type="EMBL" id="RFU42776.1"/>
    </source>
</evidence>
<evidence type="ECO:0008006" key="3">
    <source>
        <dbReference type="Google" id="ProtNLM"/>
    </source>
</evidence>
<dbReference type="OrthoDB" id="5684515at2"/>
<accession>A0A372JSJ7</accession>
<organism evidence="1 2">
    <name type="scientific">Actinomadura logoneensis</name>
    <dbReference type="NCBI Taxonomy" id="2293572"/>
    <lineage>
        <taxon>Bacteria</taxon>
        <taxon>Bacillati</taxon>
        <taxon>Actinomycetota</taxon>
        <taxon>Actinomycetes</taxon>
        <taxon>Streptosporangiales</taxon>
        <taxon>Thermomonosporaceae</taxon>
        <taxon>Actinomadura</taxon>
    </lineage>
</organism>
<dbReference type="AlphaFoldDB" id="A0A372JSJ7"/>
<dbReference type="InterPro" id="IPR058595">
    <property type="entry name" value="Avidin-like"/>
</dbReference>
<protein>
    <recommendedName>
        <fullName evidence="3">N-acetylglutamate synthase</fullName>
    </recommendedName>
</protein>
<gene>
    <name evidence="1" type="ORF">DZF91_04730</name>
</gene>